<dbReference type="Gene3D" id="4.10.1110.10">
    <property type="entry name" value="AN1-like Zinc finger"/>
    <property type="match status" value="1"/>
</dbReference>
<keyword evidence="3" id="KW-0862">Zinc</keyword>
<dbReference type="PANTHER" id="PTHR14677:SF20">
    <property type="entry name" value="ZINC FINGER AN1-TYPE CONTAINING 2A-RELATED"/>
    <property type="match status" value="1"/>
</dbReference>
<evidence type="ECO:0000313" key="7">
    <source>
        <dbReference type="Proteomes" id="UP001497600"/>
    </source>
</evidence>
<dbReference type="PROSITE" id="PS51039">
    <property type="entry name" value="ZF_AN1"/>
    <property type="match status" value="1"/>
</dbReference>
<gene>
    <name evidence="6" type="primary">CUZ1</name>
    <name evidence="6" type="ORF">CAAN4_F09428</name>
</gene>
<dbReference type="SUPFAM" id="SSF118310">
    <property type="entry name" value="AN1-like Zinc finger"/>
    <property type="match status" value="1"/>
</dbReference>
<evidence type="ECO:0000256" key="3">
    <source>
        <dbReference type="ARBA" id="ARBA00022833"/>
    </source>
</evidence>
<dbReference type="Proteomes" id="UP001497600">
    <property type="component" value="Chromosome F"/>
</dbReference>
<evidence type="ECO:0000256" key="2">
    <source>
        <dbReference type="ARBA" id="ARBA00022771"/>
    </source>
</evidence>
<accession>A0ABP0EFA6</accession>
<dbReference type="InterPro" id="IPR035896">
    <property type="entry name" value="AN1-like_Znf"/>
</dbReference>
<feature type="domain" description="AN1-type" evidence="5">
    <location>
        <begin position="15"/>
        <end position="61"/>
    </location>
</feature>
<dbReference type="SMART" id="SM00154">
    <property type="entry name" value="ZnF_AN1"/>
    <property type="match status" value="1"/>
</dbReference>
<dbReference type="PANTHER" id="PTHR14677">
    <property type="entry name" value="ARSENITE INDUCUBLE RNA ASSOCIATED PROTEIN AIP-1-RELATED"/>
    <property type="match status" value="1"/>
</dbReference>
<proteinExistence type="predicted"/>
<keyword evidence="7" id="KW-1185">Reference proteome</keyword>
<name>A0ABP0EFA6_9ASCO</name>
<dbReference type="Pfam" id="PF25327">
    <property type="entry name" value="UBL_ZFAND1"/>
    <property type="match status" value="1"/>
</dbReference>
<reference evidence="6 7" key="1">
    <citation type="submission" date="2024-01" db="EMBL/GenBank/DDBJ databases">
        <authorList>
            <consortium name="Genoscope - CEA"/>
            <person name="William W."/>
        </authorList>
    </citation>
    <scope>NUCLEOTIDE SEQUENCE [LARGE SCALE GENOMIC DNA]</scope>
    <source>
        <strain evidence="6 7">29B2s-10</strain>
    </source>
</reference>
<dbReference type="Pfam" id="PF01428">
    <property type="entry name" value="zf-AN1"/>
    <property type="match status" value="1"/>
</dbReference>
<protein>
    <submittedName>
        <fullName evidence="6">CDC48-associated ubiquitin-like/zinc finger protein 1</fullName>
    </submittedName>
</protein>
<keyword evidence="1" id="KW-0479">Metal-binding</keyword>
<dbReference type="InterPro" id="IPR000058">
    <property type="entry name" value="Znf_AN1"/>
</dbReference>
<evidence type="ECO:0000256" key="4">
    <source>
        <dbReference type="PROSITE-ProRule" id="PRU00449"/>
    </source>
</evidence>
<sequence length="265" mass="29853">MTSLFMTKQQDSTMLDIGKHCYKCQKLDFLPFSCEFCGHIYCEGHRSLQSHGCEDKRPQRQIVKDGKHVDSKESVASLFPNRIDDMKKVDQSLQNATLQPTNIITKQFRVGDVAKRTTNAFTKFARYLNVKTDQGKGVKKPIVSKTADIMTLRKNAKGDIKVATNDRIYLWCKAVDDTKSSVVPTSEERGHAVYISKNWPAGRALDSIADTLRIKNNNNSTVSNDERLNMFLMTNGVSTVVANSERCNVKFKTGDTVYLVRGTLE</sequence>
<evidence type="ECO:0000256" key="1">
    <source>
        <dbReference type="ARBA" id="ARBA00022723"/>
    </source>
</evidence>
<evidence type="ECO:0000259" key="5">
    <source>
        <dbReference type="PROSITE" id="PS51039"/>
    </source>
</evidence>
<keyword evidence="2 4" id="KW-0863">Zinc-finger</keyword>
<dbReference type="EMBL" id="OZ004258">
    <property type="protein sequence ID" value="CAK7912967.1"/>
    <property type="molecule type" value="Genomic_DNA"/>
</dbReference>
<evidence type="ECO:0000313" key="6">
    <source>
        <dbReference type="EMBL" id="CAK7912967.1"/>
    </source>
</evidence>
<organism evidence="6 7">
    <name type="scientific">[Candida] anglica</name>
    <dbReference type="NCBI Taxonomy" id="148631"/>
    <lineage>
        <taxon>Eukaryota</taxon>
        <taxon>Fungi</taxon>
        <taxon>Dikarya</taxon>
        <taxon>Ascomycota</taxon>
        <taxon>Saccharomycotina</taxon>
        <taxon>Pichiomycetes</taxon>
        <taxon>Debaryomycetaceae</taxon>
        <taxon>Kurtzmaniella</taxon>
    </lineage>
</organism>
<dbReference type="InterPro" id="IPR057358">
    <property type="entry name" value="UBL_ZFAND1-like"/>
</dbReference>